<comment type="similarity">
    <text evidence="1">Belongs to the universal ribosomal protein uS3 family.</text>
</comment>
<protein>
    <recommendedName>
        <fullName evidence="9">Ribosomal protein S3 C-terminal domain-containing protein</fullName>
    </recommendedName>
</protein>
<evidence type="ECO:0000256" key="4">
    <source>
        <dbReference type="SAM" id="MobiDB-lite"/>
    </source>
</evidence>
<dbReference type="EMBL" id="QEAM01000118">
    <property type="protein sequence ID" value="TPX46034.1"/>
    <property type="molecule type" value="Genomic_DNA"/>
</dbReference>
<evidence type="ECO:0000313" key="5">
    <source>
        <dbReference type="EMBL" id="TPX44212.1"/>
    </source>
</evidence>
<dbReference type="Gene3D" id="3.30.1140.32">
    <property type="entry name" value="Ribosomal protein S3, C-terminal domain"/>
    <property type="match status" value="1"/>
</dbReference>
<evidence type="ECO:0000256" key="2">
    <source>
        <dbReference type="ARBA" id="ARBA00022980"/>
    </source>
</evidence>
<dbReference type="GO" id="GO:0005840">
    <property type="term" value="C:ribosome"/>
    <property type="evidence" value="ECO:0007669"/>
    <property type="project" value="UniProtKB-KW"/>
</dbReference>
<dbReference type="Proteomes" id="UP000320475">
    <property type="component" value="Unassembled WGS sequence"/>
</dbReference>
<dbReference type="AlphaFoldDB" id="A0A507CYG4"/>
<comment type="caution">
    <text evidence="5">The sequence shown here is derived from an EMBL/GenBank/DDBJ whole genome shotgun (WGS) entry which is preliminary data.</text>
</comment>
<sequence length="263" mass="29427">MASTSVSRLPIYKNFIDEMARISAKTPRISTWKAPLVRPPKNLNMHLYKRYPFPNIPNFPIGSRQDMWERFLRIKSEQHNHRIAKRAAASINYAYSDDLSFEEDASSAEVQQGDDEAGVGDAFDDIEKKVDGTDKTISCNDGSNTIESSRRAGSPQAKTAEVHPLEDTTPTTQYIQNVPLPRVIQRHIMKPVQQLANVSALGKIVGFRIQVSGRKTTRTATDTVRYGRLATGQQGQSHVDFGRSSYVTRRGVTGVKVWISYAT</sequence>
<dbReference type="VEuPathDB" id="FungiDB:SeMB42_g04413"/>
<evidence type="ECO:0000313" key="7">
    <source>
        <dbReference type="Proteomes" id="UP000317494"/>
    </source>
</evidence>
<reference evidence="7 8" key="1">
    <citation type="journal article" date="2019" name="Sci. Rep.">
        <title>Comparative genomics of chytrid fungi reveal insights into the obligate biotrophic and pathogenic lifestyle of Synchytrium endobioticum.</title>
        <authorList>
            <person name="van de Vossenberg B.T.L.H."/>
            <person name="Warris S."/>
            <person name="Nguyen H.D.T."/>
            <person name="van Gent-Pelzer M.P.E."/>
            <person name="Joly D.L."/>
            <person name="van de Geest H.C."/>
            <person name="Bonants P.J.M."/>
            <person name="Smith D.S."/>
            <person name="Levesque C.A."/>
            <person name="van der Lee T.A.J."/>
        </authorList>
    </citation>
    <scope>NUCLEOTIDE SEQUENCE [LARGE SCALE GENOMIC DNA]</scope>
    <source>
        <strain evidence="6 8">LEV6574</strain>
        <strain evidence="5 7">MB42</strain>
    </source>
</reference>
<name>A0A507CYG4_9FUNG</name>
<keyword evidence="3" id="KW-0687">Ribonucleoprotein</keyword>
<evidence type="ECO:0000313" key="6">
    <source>
        <dbReference type="EMBL" id="TPX46034.1"/>
    </source>
</evidence>
<proteinExistence type="inferred from homology"/>
<accession>A0A507CYG4</accession>
<dbReference type="SUPFAM" id="SSF54821">
    <property type="entry name" value="Ribosomal protein S3 C-terminal domain"/>
    <property type="match status" value="1"/>
</dbReference>
<evidence type="ECO:0000256" key="3">
    <source>
        <dbReference type="ARBA" id="ARBA00023274"/>
    </source>
</evidence>
<dbReference type="GO" id="GO:1990904">
    <property type="term" value="C:ribonucleoprotein complex"/>
    <property type="evidence" value="ECO:0007669"/>
    <property type="project" value="UniProtKB-KW"/>
</dbReference>
<evidence type="ECO:0000313" key="8">
    <source>
        <dbReference type="Proteomes" id="UP000320475"/>
    </source>
</evidence>
<evidence type="ECO:0008006" key="9">
    <source>
        <dbReference type="Google" id="ProtNLM"/>
    </source>
</evidence>
<feature type="region of interest" description="Disordered" evidence="4">
    <location>
        <begin position="133"/>
        <end position="164"/>
    </location>
</feature>
<keyword evidence="2" id="KW-0689">Ribosomal protein</keyword>
<feature type="compositionally biased region" description="Polar residues" evidence="4">
    <location>
        <begin position="135"/>
        <end position="147"/>
    </location>
</feature>
<keyword evidence="7" id="KW-1185">Reference proteome</keyword>
<gene>
    <name evidence="6" type="ORF">SeLEV6574_g03477</name>
    <name evidence="5" type="ORF">SeMB42_g04413</name>
</gene>
<dbReference type="Proteomes" id="UP000317494">
    <property type="component" value="Unassembled WGS sequence"/>
</dbReference>
<dbReference type="OrthoDB" id="2149573at2759"/>
<dbReference type="InterPro" id="IPR036419">
    <property type="entry name" value="Ribosomal_S3_C_sf"/>
</dbReference>
<dbReference type="EMBL" id="QEAN01000177">
    <property type="protein sequence ID" value="TPX44212.1"/>
    <property type="molecule type" value="Genomic_DNA"/>
</dbReference>
<evidence type="ECO:0000256" key="1">
    <source>
        <dbReference type="ARBA" id="ARBA00010761"/>
    </source>
</evidence>
<organism evidence="5 7">
    <name type="scientific">Synchytrium endobioticum</name>
    <dbReference type="NCBI Taxonomy" id="286115"/>
    <lineage>
        <taxon>Eukaryota</taxon>
        <taxon>Fungi</taxon>
        <taxon>Fungi incertae sedis</taxon>
        <taxon>Chytridiomycota</taxon>
        <taxon>Chytridiomycota incertae sedis</taxon>
        <taxon>Chytridiomycetes</taxon>
        <taxon>Synchytriales</taxon>
        <taxon>Synchytriaceae</taxon>
        <taxon>Synchytrium</taxon>
    </lineage>
</organism>